<dbReference type="InterPro" id="IPR027785">
    <property type="entry name" value="UvrD-like_helicase_C"/>
</dbReference>
<evidence type="ECO:0000256" key="11">
    <source>
        <dbReference type="HAMAP-Rule" id="MF_01487"/>
    </source>
</evidence>
<name>A0ABR8NV99_9GAMM</name>
<dbReference type="NCBIfam" id="TIGR01447">
    <property type="entry name" value="recD"/>
    <property type="match status" value="1"/>
</dbReference>
<dbReference type="PANTHER" id="PTHR43788">
    <property type="entry name" value="DNA2/NAM7 HELICASE FAMILY MEMBER"/>
    <property type="match status" value="1"/>
</dbReference>
<evidence type="ECO:0000313" key="14">
    <source>
        <dbReference type="EMBL" id="MBD5769971.1"/>
    </source>
</evidence>
<comment type="miscellaneous">
    <text evidence="11">In the RecBCD complex, RecB has a slow 3'-5' helicase, an exonuclease activity and loads RecA onto ssDNA, RecD has a fast 5'-3' helicase activity, while RecC stimulates the ATPase and processivity of the RecB helicase and contributes to recognition of the Chi site.</text>
</comment>
<organism evidence="14 15">
    <name type="scientific">Marinomonas colpomeniae</name>
    <dbReference type="NCBI Taxonomy" id="2774408"/>
    <lineage>
        <taxon>Bacteria</taxon>
        <taxon>Pseudomonadati</taxon>
        <taxon>Pseudomonadota</taxon>
        <taxon>Gammaproteobacteria</taxon>
        <taxon>Oceanospirillales</taxon>
        <taxon>Oceanospirillaceae</taxon>
        <taxon>Marinomonas</taxon>
    </lineage>
</organism>
<keyword evidence="5 11" id="KW-0347">Helicase</keyword>
<dbReference type="EC" id="5.6.2.3" evidence="11"/>
<dbReference type="CDD" id="cd18809">
    <property type="entry name" value="SF1_C_RecD"/>
    <property type="match status" value="1"/>
</dbReference>
<keyword evidence="6 11" id="KW-0269">Exonuclease</keyword>
<evidence type="ECO:0000256" key="2">
    <source>
        <dbReference type="ARBA" id="ARBA00022741"/>
    </source>
</evidence>
<dbReference type="InterPro" id="IPR027417">
    <property type="entry name" value="P-loop_NTPase"/>
</dbReference>
<keyword evidence="10 11" id="KW-0413">Isomerase</keyword>
<dbReference type="InterPro" id="IPR049550">
    <property type="entry name" value="RecD_N"/>
</dbReference>
<keyword evidence="1 11" id="KW-0540">Nuclease</keyword>
<feature type="binding site" evidence="11">
    <location>
        <begin position="210"/>
        <end position="217"/>
    </location>
    <ligand>
        <name>ATP</name>
        <dbReference type="ChEBI" id="CHEBI:30616"/>
    </ligand>
</feature>
<evidence type="ECO:0000313" key="15">
    <source>
        <dbReference type="Proteomes" id="UP000604161"/>
    </source>
</evidence>
<evidence type="ECO:0000256" key="3">
    <source>
        <dbReference type="ARBA" id="ARBA00022763"/>
    </source>
</evidence>
<evidence type="ECO:0000256" key="10">
    <source>
        <dbReference type="ARBA" id="ARBA00023235"/>
    </source>
</evidence>
<dbReference type="Gene3D" id="1.10.10.1020">
    <property type="entry name" value="RecBCD complex, subunit RecD, N-terminal domain"/>
    <property type="match status" value="1"/>
</dbReference>
<feature type="domain" description="RecBCD enzyme subunit RecD N-terminal" evidence="13">
    <location>
        <begin position="43"/>
        <end position="148"/>
    </location>
</feature>
<dbReference type="SUPFAM" id="SSF52540">
    <property type="entry name" value="P-loop containing nucleoside triphosphate hydrolases"/>
    <property type="match status" value="2"/>
</dbReference>
<comment type="function">
    <text evidence="11">A helicase/nuclease that prepares dsDNA breaks (DSB) for recombinational DNA repair. Binds to DSBs and unwinds DNA via a highly rapid and processive ATP-dependent bidirectional helicase activity. Unwinds dsDNA until it encounters a Chi (crossover hotspot instigator) sequence from the 3' direction. Cuts ssDNA a few nucleotides 3' to the Chi site. The properties and activities of the enzyme are changed at Chi. The Chi-altered holoenzyme produces a long 3'-ssDNA overhang and facilitates RecA-binding to the ssDNA for homologous DNA recombination and repair. Holoenzyme degrades any linearized DNA that is unable to undergo homologous recombination. In the holoenzyme this subunit has ssDNA-dependent ATPase and 5'-3' helicase activity. When added to pre-assembled RecBC greatly stimulates nuclease activity and augments holoenzyme processivity. Negatively regulates the RecA-loading ability of RecBCD.</text>
</comment>
<protein>
    <recommendedName>
        <fullName evidence="11">RecBCD enzyme subunit RecD</fullName>
        <ecNumber evidence="11">5.6.2.3</ecNumber>
    </recommendedName>
    <alternativeName>
        <fullName evidence="11">DNA 5'-3' helicase subunit RecD</fullName>
    </alternativeName>
    <alternativeName>
        <fullName evidence="11">Exonuclease V subunit RecD</fullName>
        <shortName evidence="11">ExoV subunit RecD</shortName>
    </alternativeName>
    <alternativeName>
        <fullName evidence="11">Helicase/nuclease RecBCD subunit RecD</fullName>
    </alternativeName>
</protein>
<proteinExistence type="inferred from homology"/>
<evidence type="ECO:0000256" key="8">
    <source>
        <dbReference type="ARBA" id="ARBA00023125"/>
    </source>
</evidence>
<gene>
    <name evidence="11 14" type="primary">recD</name>
    <name evidence="14" type="ORF">IF202_02830</name>
</gene>
<accession>A0ABR8NV99</accession>
<evidence type="ECO:0000256" key="9">
    <source>
        <dbReference type="ARBA" id="ARBA00023204"/>
    </source>
</evidence>
<feature type="domain" description="UvrD-like helicase C-terminal" evidence="12">
    <location>
        <begin position="577"/>
        <end position="620"/>
    </location>
</feature>
<keyword evidence="15" id="KW-1185">Reference proteome</keyword>
<dbReference type="PANTHER" id="PTHR43788:SF6">
    <property type="entry name" value="DNA HELICASE B"/>
    <property type="match status" value="1"/>
</dbReference>
<keyword evidence="4 11" id="KW-0378">Hydrolase</keyword>
<dbReference type="EMBL" id="JACYFC010000001">
    <property type="protein sequence ID" value="MBD5769971.1"/>
    <property type="molecule type" value="Genomic_DNA"/>
</dbReference>
<dbReference type="InterPro" id="IPR050534">
    <property type="entry name" value="Coronavir_polyprotein_1ab"/>
</dbReference>
<evidence type="ECO:0000256" key="7">
    <source>
        <dbReference type="ARBA" id="ARBA00022840"/>
    </source>
</evidence>
<dbReference type="Proteomes" id="UP000604161">
    <property type="component" value="Unassembled WGS sequence"/>
</dbReference>
<dbReference type="RefSeq" id="WP_191593344.1">
    <property type="nucleotide sequence ID" value="NZ_JACYFC010000001.1"/>
</dbReference>
<dbReference type="Pfam" id="PF13245">
    <property type="entry name" value="AAA_19"/>
    <property type="match status" value="1"/>
</dbReference>
<sequence>MDFSNQLSLLGGDELDNALEHSLKSSETVNESDSVSLSAMQAKGILRAIDCQWIEQLAKHIGENNPSILMAGALCSAYLGAGHICIDLAMIWNKPPEGIEREQWQGSLANSGANSVETWCDVVGASALVSSKQSMSERPMVLIGTRLYLFRYYQYEQQVLHYLRRQFDVPPFDVDAHLITQLFPKQSDNVDWQKVAVANAASLPFAVISGGPGTGKTTTVTKLLALLVAQPFNCSSTQNKPLRIELAAPTGKAAARLTESISKAKAGLPLSDEIKQAIPDQASTLHRLLGSDFGRSRFKHNRENPLHLDVLLVDEVSMVDLPMMAKLIDALPSHARLILLGDKDQLASVEAGSVLGDLSFGIENVYFQPEWARRLASLTSENIVSFGNASAPPISKALTLLRTSYRFDENSGIGYLAKAMNAGDSRGVLNCLQSGYGDVHWCIPDEGQTKADIATLAKGYDDYWEAVKQGADINELYHIFSRYQILTAVRQGEFGVEKINAHLEQYFYQRGRVKDPHVWYPGKAVMLTRNDSALGLFNGDIGLCMEDQFERLRVWFMQSDGTFTGLLPSRLSEFEVVFSMTVHKSQGSEFERVALLLPMKPSPVLTRELLYTGITRAKKEFSLWGSSSLIRTAAETSIQRYSGLIDELWPKSKA</sequence>
<keyword evidence="7 11" id="KW-0067">ATP-binding</keyword>
<keyword evidence="3 11" id="KW-0227">DNA damage</keyword>
<evidence type="ECO:0000256" key="1">
    <source>
        <dbReference type="ARBA" id="ARBA00022722"/>
    </source>
</evidence>
<dbReference type="InterPro" id="IPR041851">
    <property type="entry name" value="RecD_N_sf"/>
</dbReference>
<keyword evidence="2 11" id="KW-0547">Nucleotide-binding</keyword>
<evidence type="ECO:0000259" key="13">
    <source>
        <dbReference type="Pfam" id="PF21185"/>
    </source>
</evidence>
<evidence type="ECO:0000256" key="6">
    <source>
        <dbReference type="ARBA" id="ARBA00022839"/>
    </source>
</evidence>
<evidence type="ECO:0000259" key="12">
    <source>
        <dbReference type="Pfam" id="PF13538"/>
    </source>
</evidence>
<dbReference type="Gene3D" id="3.40.50.300">
    <property type="entry name" value="P-loop containing nucleotide triphosphate hydrolases"/>
    <property type="match status" value="3"/>
</dbReference>
<dbReference type="HAMAP" id="MF_01487">
    <property type="entry name" value="RecD"/>
    <property type="match status" value="1"/>
</dbReference>
<evidence type="ECO:0000256" key="5">
    <source>
        <dbReference type="ARBA" id="ARBA00022806"/>
    </source>
</evidence>
<dbReference type="InterPro" id="IPR006344">
    <property type="entry name" value="RecD"/>
</dbReference>
<dbReference type="Pfam" id="PF21185">
    <property type="entry name" value="RecD_N"/>
    <property type="match status" value="1"/>
</dbReference>
<comment type="catalytic activity">
    <reaction evidence="11">
        <text>ATP + H2O = ADP + phosphate + H(+)</text>
        <dbReference type="Rhea" id="RHEA:13065"/>
        <dbReference type="ChEBI" id="CHEBI:15377"/>
        <dbReference type="ChEBI" id="CHEBI:15378"/>
        <dbReference type="ChEBI" id="CHEBI:30616"/>
        <dbReference type="ChEBI" id="CHEBI:43474"/>
        <dbReference type="ChEBI" id="CHEBI:456216"/>
        <dbReference type="EC" id="5.6.2.3"/>
    </reaction>
</comment>
<keyword evidence="9 11" id="KW-0234">DNA repair</keyword>
<comment type="subunit">
    <text evidence="11">Heterotrimer of RecB, RecC and RecD. All subunits contribute to DNA-binding.</text>
</comment>
<dbReference type="CDD" id="cd17933">
    <property type="entry name" value="DEXSc_RecD-like"/>
    <property type="match status" value="1"/>
</dbReference>
<keyword evidence="8 11" id="KW-0238">DNA-binding</keyword>
<dbReference type="GO" id="GO:0008854">
    <property type="term" value="F:exodeoxyribonuclease V activity"/>
    <property type="evidence" value="ECO:0007669"/>
    <property type="project" value="UniProtKB-EC"/>
</dbReference>
<evidence type="ECO:0000256" key="4">
    <source>
        <dbReference type="ARBA" id="ARBA00022801"/>
    </source>
</evidence>
<comment type="similarity">
    <text evidence="11">Belongs to the RecD family.</text>
</comment>
<reference evidence="14 15" key="1">
    <citation type="submission" date="2020-09" db="EMBL/GenBank/DDBJ databases">
        <title>Marinomonas sp. nov., isolated from the cysticercosis algae of Qingdao, China.</title>
        <authorList>
            <person name="Sun X."/>
        </authorList>
    </citation>
    <scope>NUCLEOTIDE SEQUENCE [LARGE SCALE GENOMIC DNA]</scope>
    <source>
        <strain evidence="14 15">SM2066</strain>
    </source>
</reference>
<comment type="caution">
    <text evidence="14">The sequence shown here is derived from an EMBL/GenBank/DDBJ whole genome shotgun (WGS) entry which is preliminary data.</text>
</comment>
<dbReference type="Pfam" id="PF13538">
    <property type="entry name" value="UvrD_C_2"/>
    <property type="match status" value="1"/>
</dbReference>